<evidence type="ECO:0008006" key="4">
    <source>
        <dbReference type="Google" id="ProtNLM"/>
    </source>
</evidence>
<proteinExistence type="inferred from homology"/>
<comment type="caution">
    <text evidence="2">The sequence shown here is derived from an EMBL/GenBank/DDBJ whole genome shotgun (WGS) entry which is preliminary data.</text>
</comment>
<protein>
    <recommendedName>
        <fullName evidence="4">Translation initiation factor eIF-2B</fullName>
    </recommendedName>
</protein>
<dbReference type="InterPro" id="IPR042529">
    <property type="entry name" value="IF_2B-like_C"/>
</dbReference>
<sequence length="326" mass="35795">MEDSSFFPPEILLGLRKLAGDNTHGSAFLARKSLELLAKGSKSYAGPASAAEFRQYLVALAWRLCMAQPSMYAVSNQLAGVLDRFFDSFTKSASWTQLTGKLEKIIENQQRRSLQELDSLGEKGAVLLVEKFPGRAKLITLSYSESVLAVLRRLSDRGVEISVAEARPLREGVSLAEKLAGLGFEVTLVTDAMLGLETLGASCALVGADSVTREGTLINKAGTRLLALSAKMDQVPVYCCCQSCKIQPAALSGPESPRLEQKSRPPHEVLRRKIEGLEVRNLYFDQTEYFLISGFITELGFLRQREIQSLSEEFSAIQRRVFGGAH</sequence>
<organism evidence="2 3">
    <name type="scientific">Candidatus Glassbacteria bacterium RIFCSPLOWO2_12_FULL_58_11</name>
    <dbReference type="NCBI Taxonomy" id="1817867"/>
    <lineage>
        <taxon>Bacteria</taxon>
        <taxon>Candidatus Glassiibacteriota</taxon>
    </lineage>
</organism>
<dbReference type="Gene3D" id="3.40.50.10470">
    <property type="entry name" value="Translation initiation factor eif-2b, domain 2"/>
    <property type="match status" value="1"/>
</dbReference>
<dbReference type="InterPro" id="IPR000649">
    <property type="entry name" value="IF-2B-related"/>
</dbReference>
<dbReference type="PANTHER" id="PTHR43475">
    <property type="entry name" value="METHYLTHIORIBOSE-1-PHOSPHATE ISOMERASE"/>
    <property type="match status" value="1"/>
</dbReference>
<name>A0A1F5YYB6_9BACT</name>
<dbReference type="EMBL" id="MFIX01000081">
    <property type="protein sequence ID" value="OGG05189.1"/>
    <property type="molecule type" value="Genomic_DNA"/>
</dbReference>
<dbReference type="AlphaFoldDB" id="A0A1F5YYB6"/>
<dbReference type="STRING" id="1817867.A3F83_03220"/>
<evidence type="ECO:0000313" key="3">
    <source>
        <dbReference type="Proteomes" id="UP000179129"/>
    </source>
</evidence>
<dbReference type="InterPro" id="IPR037171">
    <property type="entry name" value="NagB/RpiA_transferase-like"/>
</dbReference>
<evidence type="ECO:0000313" key="2">
    <source>
        <dbReference type="EMBL" id="OGG05189.1"/>
    </source>
</evidence>
<dbReference type="Pfam" id="PF01008">
    <property type="entry name" value="IF-2B"/>
    <property type="match status" value="1"/>
</dbReference>
<dbReference type="GO" id="GO:0019509">
    <property type="term" value="P:L-methionine salvage from methylthioadenosine"/>
    <property type="evidence" value="ECO:0007669"/>
    <property type="project" value="TreeGrafter"/>
</dbReference>
<dbReference type="SUPFAM" id="SSF100950">
    <property type="entry name" value="NagB/RpiA/CoA transferase-like"/>
    <property type="match status" value="1"/>
</dbReference>
<dbReference type="GO" id="GO:0046523">
    <property type="term" value="F:S-methyl-5-thioribose-1-phosphate isomerase activity"/>
    <property type="evidence" value="ECO:0007669"/>
    <property type="project" value="TreeGrafter"/>
</dbReference>
<gene>
    <name evidence="2" type="ORF">A3F83_03220</name>
</gene>
<dbReference type="Proteomes" id="UP000179129">
    <property type="component" value="Unassembled WGS sequence"/>
</dbReference>
<accession>A0A1F5YYB6</accession>
<reference evidence="2 3" key="1">
    <citation type="journal article" date="2016" name="Nat. Commun.">
        <title>Thousands of microbial genomes shed light on interconnected biogeochemical processes in an aquifer system.</title>
        <authorList>
            <person name="Anantharaman K."/>
            <person name="Brown C.T."/>
            <person name="Hug L.A."/>
            <person name="Sharon I."/>
            <person name="Castelle C.J."/>
            <person name="Probst A.J."/>
            <person name="Thomas B.C."/>
            <person name="Singh A."/>
            <person name="Wilkins M.J."/>
            <person name="Karaoz U."/>
            <person name="Brodie E.L."/>
            <person name="Williams K.H."/>
            <person name="Hubbard S.S."/>
            <person name="Banfield J.F."/>
        </authorList>
    </citation>
    <scope>NUCLEOTIDE SEQUENCE [LARGE SCALE GENOMIC DNA]</scope>
</reference>
<evidence type="ECO:0000256" key="1">
    <source>
        <dbReference type="RuleBase" id="RU003814"/>
    </source>
</evidence>
<dbReference type="PANTHER" id="PTHR43475:SF3">
    <property type="entry name" value="TRANSLATION INITIATION FACTOR EIF-2B SUBUNIT FAMILY PROTEIN (AFU_ORTHOLOGUE AFUA_2G14290)"/>
    <property type="match status" value="1"/>
</dbReference>
<comment type="similarity">
    <text evidence="1">Belongs to the eIF-2B alpha/beta/delta subunits family.</text>
</comment>